<evidence type="ECO:0000256" key="6">
    <source>
        <dbReference type="ARBA" id="ARBA00023163"/>
    </source>
</evidence>
<accession>A0A132B2S6</accession>
<dbReference type="PANTHER" id="PTHR31313:SF86">
    <property type="entry name" value="ZN(2)-C6 FUNGAL-TYPE DOMAIN-CONTAINING PROTEIN"/>
    <property type="match status" value="1"/>
</dbReference>
<keyword evidence="7" id="KW-0539">Nucleus</keyword>
<keyword evidence="11" id="KW-1185">Reference proteome</keyword>
<dbReference type="AlphaFoldDB" id="A0A132B2S6"/>
<feature type="domain" description="Zn(2)-C6 fungal-type" evidence="9">
    <location>
        <begin position="19"/>
        <end position="49"/>
    </location>
</feature>
<dbReference type="Gene3D" id="4.10.240.10">
    <property type="entry name" value="Zn(2)-C6 fungal-type DNA-binding domain"/>
    <property type="match status" value="1"/>
</dbReference>
<dbReference type="GO" id="GO:0003677">
    <property type="term" value="F:DNA binding"/>
    <property type="evidence" value="ECO:0007669"/>
    <property type="project" value="UniProtKB-KW"/>
</dbReference>
<dbReference type="GeneID" id="28817007"/>
<evidence type="ECO:0000259" key="9">
    <source>
        <dbReference type="PROSITE" id="PS50048"/>
    </source>
</evidence>
<keyword evidence="6" id="KW-0804">Transcription</keyword>
<dbReference type="PROSITE" id="PS00463">
    <property type="entry name" value="ZN2_CY6_FUNGAL_1"/>
    <property type="match status" value="1"/>
</dbReference>
<reference evidence="10 11" key="1">
    <citation type="submission" date="2015-10" db="EMBL/GenBank/DDBJ databases">
        <title>Full genome of DAOMC 229536 Phialocephala scopiformis, a fungal endophyte of spruce producing the potent anti-insectan compound rugulosin.</title>
        <authorList>
            <consortium name="DOE Joint Genome Institute"/>
            <person name="Walker A.K."/>
            <person name="Frasz S.L."/>
            <person name="Seifert K.A."/>
            <person name="Miller J.D."/>
            <person name="Mondo S.J."/>
            <person name="Labutti K."/>
            <person name="Lipzen A."/>
            <person name="Dockter R."/>
            <person name="Kennedy M."/>
            <person name="Grigoriev I.V."/>
            <person name="Spatafora J.W."/>
        </authorList>
    </citation>
    <scope>NUCLEOTIDE SEQUENCE [LARGE SCALE GENOMIC DNA]</scope>
    <source>
        <strain evidence="10 11">CBS 120377</strain>
    </source>
</reference>
<keyword evidence="5" id="KW-0238">DNA-binding</keyword>
<organism evidence="10 11">
    <name type="scientific">Mollisia scopiformis</name>
    <name type="common">Conifer needle endophyte fungus</name>
    <name type="synonym">Phialocephala scopiformis</name>
    <dbReference type="NCBI Taxonomy" id="149040"/>
    <lineage>
        <taxon>Eukaryota</taxon>
        <taxon>Fungi</taxon>
        <taxon>Dikarya</taxon>
        <taxon>Ascomycota</taxon>
        <taxon>Pezizomycotina</taxon>
        <taxon>Leotiomycetes</taxon>
        <taxon>Helotiales</taxon>
        <taxon>Mollisiaceae</taxon>
        <taxon>Mollisia</taxon>
    </lineage>
</organism>
<dbReference type="Proteomes" id="UP000070700">
    <property type="component" value="Unassembled WGS sequence"/>
</dbReference>
<dbReference type="InterPro" id="IPR051615">
    <property type="entry name" value="Transcr_Regulatory_Elem"/>
</dbReference>
<evidence type="ECO:0000256" key="8">
    <source>
        <dbReference type="SAM" id="MobiDB-lite"/>
    </source>
</evidence>
<dbReference type="KEGG" id="psco:LY89DRAFT_403835"/>
<evidence type="ECO:0000256" key="3">
    <source>
        <dbReference type="ARBA" id="ARBA00022833"/>
    </source>
</evidence>
<dbReference type="PROSITE" id="PS50048">
    <property type="entry name" value="ZN2_CY6_FUNGAL_2"/>
    <property type="match status" value="1"/>
</dbReference>
<evidence type="ECO:0000256" key="1">
    <source>
        <dbReference type="ARBA" id="ARBA00004123"/>
    </source>
</evidence>
<dbReference type="CDD" id="cd12148">
    <property type="entry name" value="fungal_TF_MHR"/>
    <property type="match status" value="1"/>
</dbReference>
<dbReference type="Pfam" id="PF04082">
    <property type="entry name" value="Fungal_trans"/>
    <property type="match status" value="1"/>
</dbReference>
<evidence type="ECO:0000256" key="2">
    <source>
        <dbReference type="ARBA" id="ARBA00022723"/>
    </source>
</evidence>
<dbReference type="GO" id="GO:0000981">
    <property type="term" value="F:DNA-binding transcription factor activity, RNA polymerase II-specific"/>
    <property type="evidence" value="ECO:0007669"/>
    <property type="project" value="InterPro"/>
</dbReference>
<gene>
    <name evidence="10" type="ORF">LY89DRAFT_403835</name>
</gene>
<dbReference type="InterPro" id="IPR036864">
    <property type="entry name" value="Zn2-C6_fun-type_DNA-bd_sf"/>
</dbReference>
<dbReference type="OrthoDB" id="2154091at2759"/>
<evidence type="ECO:0000256" key="7">
    <source>
        <dbReference type="ARBA" id="ARBA00023242"/>
    </source>
</evidence>
<keyword evidence="4" id="KW-0805">Transcription regulation</keyword>
<dbReference type="InterPro" id="IPR001138">
    <property type="entry name" value="Zn2Cys6_DnaBD"/>
</dbReference>
<evidence type="ECO:0000313" key="11">
    <source>
        <dbReference type="Proteomes" id="UP000070700"/>
    </source>
</evidence>
<dbReference type="SUPFAM" id="SSF57701">
    <property type="entry name" value="Zn2/Cys6 DNA-binding domain"/>
    <property type="match status" value="1"/>
</dbReference>
<dbReference type="SMART" id="SM00906">
    <property type="entry name" value="Fungal_trans"/>
    <property type="match status" value="1"/>
</dbReference>
<dbReference type="EMBL" id="KQ947444">
    <property type="protein sequence ID" value="KUJ06692.1"/>
    <property type="molecule type" value="Genomic_DNA"/>
</dbReference>
<dbReference type="PANTHER" id="PTHR31313">
    <property type="entry name" value="TY1 ENHANCER ACTIVATOR"/>
    <property type="match status" value="1"/>
</dbReference>
<dbReference type="RefSeq" id="XP_018061047.1">
    <property type="nucleotide sequence ID" value="XM_018207281.1"/>
</dbReference>
<dbReference type="Pfam" id="PF00172">
    <property type="entry name" value="Zn_clus"/>
    <property type="match status" value="1"/>
</dbReference>
<keyword evidence="3" id="KW-0862">Zinc</keyword>
<feature type="region of interest" description="Disordered" evidence="8">
    <location>
        <begin position="108"/>
        <end position="161"/>
    </location>
</feature>
<keyword evidence="2" id="KW-0479">Metal-binding</keyword>
<comment type="subcellular location">
    <subcellularLocation>
        <location evidence="1">Nucleus</location>
    </subcellularLocation>
</comment>
<dbReference type="SMART" id="SM00066">
    <property type="entry name" value="GAL4"/>
    <property type="match status" value="1"/>
</dbReference>
<sequence length="720" mass="80096">MPTSSQRSDVNSIESQCRACRFCRARKIKCDKKKPACTSCATHKRHCVYTFEKPKPRPSSAIISAIQSEKRSLERVLVRLKNASPEEAAIILNDVTVVDGSIKHRTTETTVSNDLDGYDWASGDRIQQSPPEEPRNPPPAGNTVTDANYADEADTHDSDGEFDASKYLSVDEQGQVGVFGLTSTLHNPAAPAVSKVAPSHDIRNQLVANAALERQKEFSIRLLPDIDGVPIGVAMHLLDLHWNRQHHTFLLTYRPALMRDIVHGGQYCSKFLLNAIFACASKYSDRIELRDDPSNPLTAGGRFFRRCEELLLQEPPWSRPSIPTVVGFLLLGSTFISRGEISKGWSYTGFAMRMVFDLGLHLDCRKPGSSAEDAEIRKRVYWGAFICDKLQSLYLGRPFSMQLRDCHVSTELMDTMEELDLWVPYVDPEYPDPAQTFYTPTPVHSVSTFQQLCELSKLMARVISRFYSAGATPHKAQIALKGLDECLTKWHEELPDSVSFQPWSEDPNLSRKLVSPNVMNLHNTYHSLVILLHRPFISEGNLRSGSIAAASWKKCTVAAKNITSIVGAYRSAYTLRGAPYLTSYAAYVACTIHVRNAALEVNQRDESLKLLLASLKPLDELSLPNPGVTRPASIIRHLMHSNGIAEPPVTSPRTNAGYSYDVNATPNSIELSSLFDTFAQDINSGGSMPNADPRFIDNTLNDSLFGFMDIPYMPDQLGWG</sequence>
<dbReference type="STRING" id="149040.A0A132B2S6"/>
<dbReference type="InParanoid" id="A0A132B2S6"/>
<evidence type="ECO:0000256" key="5">
    <source>
        <dbReference type="ARBA" id="ARBA00023125"/>
    </source>
</evidence>
<dbReference type="GO" id="GO:0006351">
    <property type="term" value="P:DNA-templated transcription"/>
    <property type="evidence" value="ECO:0007669"/>
    <property type="project" value="InterPro"/>
</dbReference>
<evidence type="ECO:0000256" key="4">
    <source>
        <dbReference type="ARBA" id="ARBA00023015"/>
    </source>
</evidence>
<proteinExistence type="predicted"/>
<dbReference type="InterPro" id="IPR007219">
    <property type="entry name" value="XnlR_reg_dom"/>
</dbReference>
<dbReference type="GO" id="GO:0005634">
    <property type="term" value="C:nucleus"/>
    <property type="evidence" value="ECO:0007669"/>
    <property type="project" value="UniProtKB-SubCell"/>
</dbReference>
<protein>
    <recommendedName>
        <fullName evidence="9">Zn(2)-C6 fungal-type domain-containing protein</fullName>
    </recommendedName>
</protein>
<name>A0A132B2S6_MOLSC</name>
<dbReference type="CDD" id="cd00067">
    <property type="entry name" value="GAL4"/>
    <property type="match status" value="1"/>
</dbReference>
<dbReference type="GO" id="GO:0008270">
    <property type="term" value="F:zinc ion binding"/>
    <property type="evidence" value="ECO:0007669"/>
    <property type="project" value="InterPro"/>
</dbReference>
<evidence type="ECO:0000313" key="10">
    <source>
        <dbReference type="EMBL" id="KUJ06692.1"/>
    </source>
</evidence>